<dbReference type="SUPFAM" id="SSF48403">
    <property type="entry name" value="Ankyrin repeat"/>
    <property type="match status" value="1"/>
</dbReference>
<dbReference type="SMART" id="SM00248">
    <property type="entry name" value="ANK"/>
    <property type="match status" value="4"/>
</dbReference>
<evidence type="ECO:0000313" key="4">
    <source>
        <dbReference type="EMBL" id="KAG2490423.1"/>
    </source>
</evidence>
<dbReference type="AlphaFoldDB" id="A0A836BWR4"/>
<proteinExistence type="predicted"/>
<keyword evidence="5" id="KW-1185">Reference proteome</keyword>
<gene>
    <name evidence="4" type="ORF">HYH03_011059</name>
</gene>
<evidence type="ECO:0000256" key="3">
    <source>
        <dbReference type="PROSITE-ProRule" id="PRU00023"/>
    </source>
</evidence>
<dbReference type="EMBL" id="JAEHOE010000061">
    <property type="protein sequence ID" value="KAG2490423.1"/>
    <property type="molecule type" value="Genomic_DNA"/>
</dbReference>
<dbReference type="PANTHER" id="PTHR24198:SF165">
    <property type="entry name" value="ANKYRIN REPEAT-CONTAINING PROTEIN-RELATED"/>
    <property type="match status" value="1"/>
</dbReference>
<organism evidence="4 5">
    <name type="scientific">Edaphochlamys debaryana</name>
    <dbReference type="NCBI Taxonomy" id="47281"/>
    <lineage>
        <taxon>Eukaryota</taxon>
        <taxon>Viridiplantae</taxon>
        <taxon>Chlorophyta</taxon>
        <taxon>core chlorophytes</taxon>
        <taxon>Chlorophyceae</taxon>
        <taxon>CS clade</taxon>
        <taxon>Chlamydomonadales</taxon>
        <taxon>Chlamydomonadales incertae sedis</taxon>
        <taxon>Edaphochlamys</taxon>
    </lineage>
</organism>
<evidence type="ECO:0000256" key="1">
    <source>
        <dbReference type="ARBA" id="ARBA00022737"/>
    </source>
</evidence>
<reference evidence="4" key="1">
    <citation type="journal article" date="2020" name="bioRxiv">
        <title>Comparative genomics of Chlamydomonas.</title>
        <authorList>
            <person name="Craig R.J."/>
            <person name="Hasan A.R."/>
            <person name="Ness R.W."/>
            <person name="Keightley P.D."/>
        </authorList>
    </citation>
    <scope>NUCLEOTIDE SEQUENCE</scope>
    <source>
        <strain evidence="4">CCAP 11/70</strain>
    </source>
</reference>
<dbReference type="InterPro" id="IPR002110">
    <property type="entry name" value="Ankyrin_rpt"/>
</dbReference>
<accession>A0A836BWR4</accession>
<dbReference type="InterPro" id="IPR036770">
    <property type="entry name" value="Ankyrin_rpt-contain_sf"/>
</dbReference>
<dbReference type="PROSITE" id="PS50088">
    <property type="entry name" value="ANK_REPEAT"/>
    <property type="match status" value="1"/>
</dbReference>
<keyword evidence="2 3" id="KW-0040">ANK repeat</keyword>
<dbReference type="PANTHER" id="PTHR24198">
    <property type="entry name" value="ANKYRIN REPEAT AND PROTEIN KINASE DOMAIN-CONTAINING PROTEIN"/>
    <property type="match status" value="1"/>
</dbReference>
<keyword evidence="1" id="KW-0677">Repeat</keyword>
<evidence type="ECO:0000256" key="2">
    <source>
        <dbReference type="ARBA" id="ARBA00023043"/>
    </source>
</evidence>
<feature type="repeat" description="ANK" evidence="3">
    <location>
        <begin position="122"/>
        <end position="154"/>
    </location>
</feature>
<dbReference type="Gene3D" id="1.25.40.20">
    <property type="entry name" value="Ankyrin repeat-containing domain"/>
    <property type="match status" value="1"/>
</dbReference>
<comment type="caution">
    <text evidence="4">The sequence shown here is derived from an EMBL/GenBank/DDBJ whole genome shotgun (WGS) entry which is preliminary data.</text>
</comment>
<dbReference type="Proteomes" id="UP000612055">
    <property type="component" value="Unassembled WGS sequence"/>
</dbReference>
<sequence length="383" mass="40221">MDEAALEGLLARPDLDVRVGYEQALEKACNRKRLAAVQRLIWALMNSSVPGDEVAEAVERVLPSALRSARPVTLEVVKCLLGVPGVNVNVGDGALLKAAAKCGHEKVVALLMDRPEFEVGYGGKAALHKACAYGRRFVVETLLDTGLAKSLRGDAAAQAAAEALPAAITATNPLYYETVDRLLAVPGVDPNADGGLALKTACERGKLEALDALLDFPLIDVNADRFVTFEWLGETNCKHARVGEVLQCLLARPDIDLNAHALTAICSRGRFKSLLSLVLKDPRFDAGAGGNPAALEVACGAVEGSNDLVAIVKELLGVPGHRFDVTAALVAACREGQGKAATILLDVGAADVHAPGVSEVLGELEARGANRGVVRLLKKARRA</sequence>
<protein>
    <submittedName>
        <fullName evidence="4">Uncharacterized protein</fullName>
    </submittedName>
</protein>
<name>A0A836BWR4_9CHLO</name>
<dbReference type="Pfam" id="PF12796">
    <property type="entry name" value="Ank_2"/>
    <property type="match status" value="1"/>
</dbReference>
<evidence type="ECO:0000313" key="5">
    <source>
        <dbReference type="Proteomes" id="UP000612055"/>
    </source>
</evidence>